<dbReference type="PROSITE" id="PS50089">
    <property type="entry name" value="ZF_RING_2"/>
    <property type="match status" value="1"/>
</dbReference>
<feature type="region of interest" description="Disordered" evidence="12">
    <location>
        <begin position="435"/>
        <end position="477"/>
    </location>
</feature>
<evidence type="ECO:0000256" key="6">
    <source>
        <dbReference type="ARBA" id="ARBA00022771"/>
    </source>
</evidence>
<gene>
    <name evidence="14" type="ORF">PVAP13_9KG507800</name>
</gene>
<dbReference type="InterPro" id="IPR045103">
    <property type="entry name" value="RNF5/RNF185-like"/>
</dbReference>
<comment type="pathway">
    <text evidence="3 11">Protein modification; protein ubiquitination.</text>
</comment>
<proteinExistence type="predicted"/>
<dbReference type="InterPro" id="IPR001841">
    <property type="entry name" value="Znf_RING"/>
</dbReference>
<evidence type="ECO:0000256" key="9">
    <source>
        <dbReference type="ARBA" id="ARBA00023136"/>
    </source>
</evidence>
<keyword evidence="6 10" id="KW-0863">Zinc-finger</keyword>
<feature type="region of interest" description="Disordered" evidence="12">
    <location>
        <begin position="252"/>
        <end position="273"/>
    </location>
</feature>
<name>A0A8T0NJP8_PANVG</name>
<sequence>MGEGLRMADHHHPPRRYFFFSFKVRTFGNESRFPSAQGFLYDFTPTDRFDSMAGWSNSTGGGGGRGAGGRGFTNRHFTSYTSDMIHGGSSSGGGGGGGRWRGDRSRGRPPPQPHYCYRPVDAAHRQAQPVSEQQAASSSSSRIQQRTYPIPTADKSSASGTAAPPSTREPDDKATRSAANFECNVCFDMAAEPVVTKCGHLFCWECLYQWLHVHSNHRECPVCKGQVADDAIIPIYGRGGSAASVDNALPRPTGARVESSRQQQQLPTFPPTVYVDDDEEDPFDFPGMMNFGFGATATSLRDAVMSFMPPSFQDMAIEEFDDYSYEYDTDDFDEVYDYNWLGFPVFGSAGAEAGNPISSQAHADMINIRNNIVGTTTGIYHQQEVGYPGANPSNRGRRRRNRARPSADKSSTNGIVMGGSGGAFYRDNGASYNVTAGASSRPNGGWVERRGRSSRNSNSAGGRGGMQDSRRQRTNYN</sequence>
<feature type="compositionally biased region" description="Low complexity" evidence="12">
    <location>
        <begin position="126"/>
        <end position="145"/>
    </location>
</feature>
<dbReference type="InterPro" id="IPR013083">
    <property type="entry name" value="Znf_RING/FYVE/PHD"/>
</dbReference>
<dbReference type="CDD" id="cd16534">
    <property type="entry name" value="RING-HC_RNF5-like"/>
    <property type="match status" value="1"/>
</dbReference>
<comment type="function">
    <text evidence="11">E3 ubiquitin-protein ligase.</text>
</comment>
<feature type="compositionally biased region" description="Low complexity" evidence="12">
    <location>
        <begin position="156"/>
        <end position="166"/>
    </location>
</feature>
<dbReference type="GO" id="GO:0008270">
    <property type="term" value="F:zinc ion binding"/>
    <property type="evidence" value="ECO:0007669"/>
    <property type="project" value="UniProtKB-KW"/>
</dbReference>
<evidence type="ECO:0000256" key="10">
    <source>
        <dbReference type="PROSITE-ProRule" id="PRU00175"/>
    </source>
</evidence>
<dbReference type="SUPFAM" id="SSF57850">
    <property type="entry name" value="RING/U-box"/>
    <property type="match status" value="1"/>
</dbReference>
<evidence type="ECO:0000256" key="3">
    <source>
        <dbReference type="ARBA" id="ARBA00004906"/>
    </source>
</evidence>
<dbReference type="EC" id="2.3.2.27" evidence="11"/>
<evidence type="ECO:0000256" key="11">
    <source>
        <dbReference type="RuleBase" id="RU369090"/>
    </source>
</evidence>
<keyword evidence="8 11" id="KW-0862">Zinc</keyword>
<dbReference type="AlphaFoldDB" id="A0A8T0NJP8"/>
<dbReference type="Proteomes" id="UP000823388">
    <property type="component" value="Chromosome 9K"/>
</dbReference>
<dbReference type="PANTHER" id="PTHR12313">
    <property type="entry name" value="E3 UBIQUITIN-PROTEIN LIGASE RNF5-RELATED"/>
    <property type="match status" value="1"/>
</dbReference>
<evidence type="ECO:0000313" key="15">
    <source>
        <dbReference type="Proteomes" id="UP000823388"/>
    </source>
</evidence>
<comment type="subcellular location">
    <subcellularLocation>
        <location evidence="2">Endomembrane system</location>
    </subcellularLocation>
    <subcellularLocation>
        <location evidence="11">Endoplasmic reticulum membrane</location>
        <topology evidence="11">Single-pass type IV membrane protein</topology>
    </subcellularLocation>
</comment>
<organism evidence="14 15">
    <name type="scientific">Panicum virgatum</name>
    <name type="common">Blackwell switchgrass</name>
    <dbReference type="NCBI Taxonomy" id="38727"/>
    <lineage>
        <taxon>Eukaryota</taxon>
        <taxon>Viridiplantae</taxon>
        <taxon>Streptophyta</taxon>
        <taxon>Embryophyta</taxon>
        <taxon>Tracheophyta</taxon>
        <taxon>Spermatophyta</taxon>
        <taxon>Magnoliopsida</taxon>
        <taxon>Liliopsida</taxon>
        <taxon>Poales</taxon>
        <taxon>Poaceae</taxon>
        <taxon>PACMAD clade</taxon>
        <taxon>Panicoideae</taxon>
        <taxon>Panicodae</taxon>
        <taxon>Paniceae</taxon>
        <taxon>Panicinae</taxon>
        <taxon>Panicum</taxon>
        <taxon>Panicum sect. Hiantes</taxon>
    </lineage>
</organism>
<evidence type="ECO:0000256" key="4">
    <source>
        <dbReference type="ARBA" id="ARBA00022679"/>
    </source>
</evidence>
<comment type="caution">
    <text evidence="14">The sequence shown here is derived from an EMBL/GenBank/DDBJ whole genome shotgun (WGS) entry which is preliminary data.</text>
</comment>
<evidence type="ECO:0000256" key="8">
    <source>
        <dbReference type="ARBA" id="ARBA00022833"/>
    </source>
</evidence>
<dbReference type="Gene3D" id="3.30.40.10">
    <property type="entry name" value="Zinc/RING finger domain, C3HC4 (zinc finger)"/>
    <property type="match status" value="1"/>
</dbReference>
<dbReference type="GO" id="GO:0061630">
    <property type="term" value="F:ubiquitin protein ligase activity"/>
    <property type="evidence" value="ECO:0007669"/>
    <property type="project" value="UniProtKB-UniRule"/>
</dbReference>
<evidence type="ECO:0000256" key="12">
    <source>
        <dbReference type="SAM" id="MobiDB-lite"/>
    </source>
</evidence>
<dbReference type="PROSITE" id="PS00518">
    <property type="entry name" value="ZF_RING_1"/>
    <property type="match status" value="1"/>
</dbReference>
<keyword evidence="7 11" id="KW-0833">Ubl conjugation pathway</keyword>
<feature type="compositionally biased region" description="Gly residues" evidence="12">
    <location>
        <begin position="59"/>
        <end position="71"/>
    </location>
</feature>
<dbReference type="EMBL" id="CM029053">
    <property type="protein sequence ID" value="KAG2550181.1"/>
    <property type="molecule type" value="Genomic_DNA"/>
</dbReference>
<dbReference type="SMART" id="SM00184">
    <property type="entry name" value="RING"/>
    <property type="match status" value="1"/>
</dbReference>
<keyword evidence="5 11" id="KW-0479">Metal-binding</keyword>
<accession>A0A8T0NJP8</accession>
<evidence type="ECO:0000259" key="13">
    <source>
        <dbReference type="PROSITE" id="PS50089"/>
    </source>
</evidence>
<dbReference type="InterPro" id="IPR017907">
    <property type="entry name" value="Znf_RING_CS"/>
</dbReference>
<keyword evidence="11" id="KW-0256">Endoplasmic reticulum</keyword>
<evidence type="ECO:0000256" key="2">
    <source>
        <dbReference type="ARBA" id="ARBA00004308"/>
    </source>
</evidence>
<evidence type="ECO:0000256" key="1">
    <source>
        <dbReference type="ARBA" id="ARBA00000900"/>
    </source>
</evidence>
<protein>
    <recommendedName>
        <fullName evidence="11">E3 ubiquitin-protein ligase RMA</fullName>
        <ecNumber evidence="11">2.3.2.27</ecNumber>
    </recommendedName>
    <alternativeName>
        <fullName evidence="11">Protein RING membrane-anchor</fullName>
    </alternativeName>
    <alternativeName>
        <fullName evidence="11">RING-type E3 ubiquitin transferase RMA</fullName>
    </alternativeName>
</protein>
<dbReference type="GO" id="GO:0005789">
    <property type="term" value="C:endoplasmic reticulum membrane"/>
    <property type="evidence" value="ECO:0007669"/>
    <property type="project" value="UniProtKB-SubCell"/>
</dbReference>
<feature type="region of interest" description="Disordered" evidence="12">
    <location>
        <begin position="383"/>
        <end position="418"/>
    </location>
</feature>
<evidence type="ECO:0000256" key="7">
    <source>
        <dbReference type="ARBA" id="ARBA00022786"/>
    </source>
</evidence>
<evidence type="ECO:0000256" key="5">
    <source>
        <dbReference type="ARBA" id="ARBA00022723"/>
    </source>
</evidence>
<keyword evidence="9" id="KW-0472">Membrane</keyword>
<comment type="catalytic activity">
    <reaction evidence="1 11">
        <text>S-ubiquitinyl-[E2 ubiquitin-conjugating enzyme]-L-cysteine + [acceptor protein]-L-lysine = [E2 ubiquitin-conjugating enzyme]-L-cysteine + N(6)-ubiquitinyl-[acceptor protein]-L-lysine.</text>
        <dbReference type="EC" id="2.3.2.27"/>
    </reaction>
</comment>
<reference evidence="14" key="1">
    <citation type="submission" date="2020-05" db="EMBL/GenBank/DDBJ databases">
        <title>WGS assembly of Panicum virgatum.</title>
        <authorList>
            <person name="Lovell J.T."/>
            <person name="Jenkins J."/>
            <person name="Shu S."/>
            <person name="Juenger T.E."/>
            <person name="Schmutz J."/>
        </authorList>
    </citation>
    <scope>NUCLEOTIDE SEQUENCE</scope>
    <source>
        <strain evidence="14">AP13</strain>
    </source>
</reference>
<feature type="compositionally biased region" description="Gly residues" evidence="12">
    <location>
        <begin position="89"/>
        <end position="99"/>
    </location>
</feature>
<keyword evidence="15" id="KW-1185">Reference proteome</keyword>
<evidence type="ECO:0000313" key="14">
    <source>
        <dbReference type="EMBL" id="KAG2550181.1"/>
    </source>
</evidence>
<dbReference type="InterPro" id="IPR018957">
    <property type="entry name" value="Znf_C3HC4_RING-type"/>
</dbReference>
<feature type="region of interest" description="Disordered" evidence="12">
    <location>
        <begin position="54"/>
        <end position="174"/>
    </location>
</feature>
<dbReference type="Pfam" id="PF00097">
    <property type="entry name" value="zf-C3HC4"/>
    <property type="match status" value="1"/>
</dbReference>
<feature type="domain" description="RING-type" evidence="13">
    <location>
        <begin position="183"/>
        <end position="224"/>
    </location>
</feature>
<keyword evidence="4 11" id="KW-0808">Transferase</keyword>
<comment type="domain">
    <text evidence="11">The RING-type zinc finger domain is responsible for E3 ligase activity.</text>
</comment>
<dbReference type="GO" id="GO:0006511">
    <property type="term" value="P:ubiquitin-dependent protein catabolic process"/>
    <property type="evidence" value="ECO:0007669"/>
    <property type="project" value="UniProtKB-UniRule"/>
</dbReference>